<evidence type="ECO:0000313" key="3">
    <source>
        <dbReference type="EMBL" id="CAG6737575.1"/>
    </source>
</evidence>
<proteinExistence type="predicted"/>
<feature type="chain" id="PRO_5036262612" evidence="2">
    <location>
        <begin position="18"/>
        <end position="368"/>
    </location>
</feature>
<feature type="region of interest" description="Disordered" evidence="1">
    <location>
        <begin position="349"/>
        <end position="368"/>
    </location>
</feature>
<organism evidence="3">
    <name type="scientific">Cacopsylla melanoneura</name>
    <dbReference type="NCBI Taxonomy" id="428564"/>
    <lineage>
        <taxon>Eukaryota</taxon>
        <taxon>Metazoa</taxon>
        <taxon>Ecdysozoa</taxon>
        <taxon>Arthropoda</taxon>
        <taxon>Hexapoda</taxon>
        <taxon>Insecta</taxon>
        <taxon>Pterygota</taxon>
        <taxon>Neoptera</taxon>
        <taxon>Paraneoptera</taxon>
        <taxon>Hemiptera</taxon>
        <taxon>Sternorrhyncha</taxon>
        <taxon>Psylloidea</taxon>
        <taxon>Psyllidae</taxon>
        <taxon>Psyllinae</taxon>
        <taxon>Cacopsylla</taxon>
    </lineage>
</organism>
<name>A0A8D8YYZ1_9HEMI</name>
<sequence length="368" mass="42872">MMLVILLIIMCITSTMTMSQKKVLEMEKYHFFKSPVNVSPKNLPNEQLVMFGENKLNVQINNSMSLASYSKTNMSLESNKYQFVQSPLIFNQDDQKAVLTASSTASYCFISSSVNVLDEFSQLDELIRLTGKLDYGLIKLRKYYDRLLFLKKNYFFFVKQLDSLRADQQYPCIVITGCPHLEDKQKHWFLVNLSRRLHVRYNDTNIKMISQIRNEWQKKLDDKKSIVSIPILVKLKSVKIKNLYLQAAKRELKKDPYIKKFGLSVHSAKTIRTGIFVNDHLTYDKLMRYKLVLRQVKAMGGYMCYVNNSDVYIRKSFNHEPILVNSRHVLRALDKSVVNKIIRSPSLDNNNRTQVLNDPLQPEDKGSQ</sequence>
<keyword evidence="2" id="KW-0732">Signal</keyword>
<evidence type="ECO:0000256" key="1">
    <source>
        <dbReference type="SAM" id="MobiDB-lite"/>
    </source>
</evidence>
<dbReference type="EMBL" id="HBUF01102042">
    <property type="protein sequence ID" value="CAG6638291.1"/>
    <property type="molecule type" value="Transcribed_RNA"/>
</dbReference>
<feature type="signal peptide" evidence="2">
    <location>
        <begin position="1"/>
        <end position="17"/>
    </location>
</feature>
<dbReference type="EMBL" id="HBUF01403865">
    <property type="protein sequence ID" value="CAG6737575.1"/>
    <property type="molecule type" value="Transcribed_RNA"/>
</dbReference>
<protein>
    <submittedName>
        <fullName evidence="3">Uncharacterized protein</fullName>
    </submittedName>
</protein>
<reference evidence="3" key="1">
    <citation type="submission" date="2021-05" db="EMBL/GenBank/DDBJ databases">
        <authorList>
            <person name="Alioto T."/>
            <person name="Alioto T."/>
            <person name="Gomez Garrido J."/>
        </authorList>
    </citation>
    <scope>NUCLEOTIDE SEQUENCE</scope>
</reference>
<evidence type="ECO:0000256" key="2">
    <source>
        <dbReference type="SAM" id="SignalP"/>
    </source>
</evidence>
<accession>A0A8D8YYZ1</accession>
<dbReference type="AlphaFoldDB" id="A0A8D8YYZ1"/>